<sequence length="320" mass="35064">MVIREQAPAIPQSRSRAVEPPRARRRNRFLSWYRQGGLVVVLFAVPIVLIFLYFSWGPIVSGLLMSLQKTNLVDPAQWVGIGNFTYVLADPLLGQATLNTLYFTVLAIIFGFPLPIFLAVFMAELKGRSWIYTTLAYLPVIVPPVVSILLWKVFYDSSADGLFNSILGVIGIPPQPWLDSTATAMPSIVLESTWAASGTAVIIYLAALTSVRAELYEAAELDGASVWSRVWHITLPQIRGIILVMLLLQIIGTMQLFTEPYLFTGGGPQGATTTILLLIYNYAFVNGDYGAATALSVLLAAGLCVLSAVYQLATRKWSTD</sequence>
<feature type="transmembrane region" description="Helical" evidence="7">
    <location>
        <begin position="289"/>
        <end position="313"/>
    </location>
</feature>
<comment type="subcellular location">
    <subcellularLocation>
        <location evidence="1 7">Cell membrane</location>
        <topology evidence="1 7">Multi-pass membrane protein</topology>
    </subcellularLocation>
</comment>
<name>A0AAU7G7R8_9MICO</name>
<keyword evidence="6 7" id="KW-0472">Membrane</keyword>
<feature type="transmembrane region" description="Helical" evidence="7">
    <location>
        <begin position="230"/>
        <end position="248"/>
    </location>
</feature>
<evidence type="ECO:0000256" key="3">
    <source>
        <dbReference type="ARBA" id="ARBA00022475"/>
    </source>
</evidence>
<feature type="transmembrane region" description="Helical" evidence="7">
    <location>
        <begin position="101"/>
        <end position="123"/>
    </location>
</feature>
<evidence type="ECO:0000256" key="7">
    <source>
        <dbReference type="RuleBase" id="RU363032"/>
    </source>
</evidence>
<dbReference type="InterPro" id="IPR000515">
    <property type="entry name" value="MetI-like"/>
</dbReference>
<proteinExistence type="inferred from homology"/>
<dbReference type="SUPFAM" id="SSF161098">
    <property type="entry name" value="MetI-like"/>
    <property type="match status" value="1"/>
</dbReference>
<evidence type="ECO:0000256" key="6">
    <source>
        <dbReference type="ARBA" id="ARBA00023136"/>
    </source>
</evidence>
<keyword evidence="2 7" id="KW-0813">Transport</keyword>
<evidence type="ECO:0000256" key="4">
    <source>
        <dbReference type="ARBA" id="ARBA00022692"/>
    </source>
</evidence>
<feature type="transmembrane region" description="Helical" evidence="7">
    <location>
        <begin position="32"/>
        <end position="56"/>
    </location>
</feature>
<keyword evidence="4 7" id="KW-0812">Transmembrane</keyword>
<keyword evidence="3" id="KW-1003">Cell membrane</keyword>
<dbReference type="GO" id="GO:0005886">
    <property type="term" value="C:plasma membrane"/>
    <property type="evidence" value="ECO:0007669"/>
    <property type="project" value="UniProtKB-SubCell"/>
</dbReference>
<comment type="similarity">
    <text evidence="7">Belongs to the binding-protein-dependent transport system permease family.</text>
</comment>
<dbReference type="Pfam" id="PF00528">
    <property type="entry name" value="BPD_transp_1"/>
    <property type="match status" value="1"/>
</dbReference>
<dbReference type="GO" id="GO:0055085">
    <property type="term" value="P:transmembrane transport"/>
    <property type="evidence" value="ECO:0007669"/>
    <property type="project" value="InterPro"/>
</dbReference>
<dbReference type="PANTHER" id="PTHR30193:SF41">
    <property type="entry name" value="DIACETYLCHITOBIOSE UPTAKE SYSTEM PERMEASE PROTEIN NGCF"/>
    <property type="match status" value="1"/>
</dbReference>
<feature type="transmembrane region" description="Helical" evidence="7">
    <location>
        <begin position="135"/>
        <end position="154"/>
    </location>
</feature>
<accession>A0AAU7G7R8</accession>
<dbReference type="InterPro" id="IPR051393">
    <property type="entry name" value="ABC_transporter_permease"/>
</dbReference>
<dbReference type="Gene3D" id="1.10.3720.10">
    <property type="entry name" value="MetI-like"/>
    <property type="match status" value="1"/>
</dbReference>
<reference evidence="9" key="1">
    <citation type="submission" date="2024-05" db="EMBL/GenBank/DDBJ databases">
        <title>The Natural Products Discovery Center: Release of the First 8490 Sequenced Strains for Exploring Actinobacteria Biosynthetic Diversity.</title>
        <authorList>
            <person name="Kalkreuter E."/>
            <person name="Kautsar S.A."/>
            <person name="Yang D."/>
            <person name="Bader C.D."/>
            <person name="Teijaro C.N."/>
            <person name="Fluegel L."/>
            <person name="Davis C.M."/>
            <person name="Simpson J.R."/>
            <person name="Lauterbach L."/>
            <person name="Steele A.D."/>
            <person name="Gui C."/>
            <person name="Meng S."/>
            <person name="Li G."/>
            <person name="Viehrig K."/>
            <person name="Ye F."/>
            <person name="Su P."/>
            <person name="Kiefer A.F."/>
            <person name="Nichols A."/>
            <person name="Cepeda A.J."/>
            <person name="Yan W."/>
            <person name="Fan B."/>
            <person name="Jiang Y."/>
            <person name="Adhikari A."/>
            <person name="Zheng C.-J."/>
            <person name="Schuster L."/>
            <person name="Cowan T.M."/>
            <person name="Smanski M.J."/>
            <person name="Chevrette M.G."/>
            <person name="de Carvalho L.P.S."/>
            <person name="Shen B."/>
        </authorList>
    </citation>
    <scope>NUCLEOTIDE SEQUENCE</scope>
    <source>
        <strain evidence="9">NPDC080035</strain>
    </source>
</reference>
<feature type="domain" description="ABC transmembrane type-1" evidence="8">
    <location>
        <begin position="97"/>
        <end position="310"/>
    </location>
</feature>
<dbReference type="PROSITE" id="PS50928">
    <property type="entry name" value="ABC_TM1"/>
    <property type="match status" value="1"/>
</dbReference>
<evidence type="ECO:0000313" key="9">
    <source>
        <dbReference type="EMBL" id="XBM46461.1"/>
    </source>
</evidence>
<dbReference type="AlphaFoldDB" id="A0AAU7G7R8"/>
<feature type="transmembrane region" description="Helical" evidence="7">
    <location>
        <begin position="260"/>
        <end position="283"/>
    </location>
</feature>
<dbReference type="PANTHER" id="PTHR30193">
    <property type="entry name" value="ABC TRANSPORTER PERMEASE PROTEIN"/>
    <property type="match status" value="1"/>
</dbReference>
<gene>
    <name evidence="9" type="ORF">AAME72_10175</name>
</gene>
<protein>
    <submittedName>
        <fullName evidence="9">Sugar ABC transporter permease</fullName>
    </submittedName>
</protein>
<dbReference type="InterPro" id="IPR035906">
    <property type="entry name" value="MetI-like_sf"/>
</dbReference>
<evidence type="ECO:0000256" key="1">
    <source>
        <dbReference type="ARBA" id="ARBA00004651"/>
    </source>
</evidence>
<organism evidence="9">
    <name type="scientific">Leifsonia sp. NPDC080035</name>
    <dbReference type="NCBI Taxonomy" id="3143936"/>
    <lineage>
        <taxon>Bacteria</taxon>
        <taxon>Bacillati</taxon>
        <taxon>Actinomycetota</taxon>
        <taxon>Actinomycetes</taxon>
        <taxon>Micrococcales</taxon>
        <taxon>Microbacteriaceae</taxon>
        <taxon>Leifsonia</taxon>
    </lineage>
</organism>
<evidence type="ECO:0000256" key="5">
    <source>
        <dbReference type="ARBA" id="ARBA00022989"/>
    </source>
</evidence>
<keyword evidence="5 7" id="KW-1133">Transmembrane helix</keyword>
<dbReference type="CDD" id="cd06261">
    <property type="entry name" value="TM_PBP2"/>
    <property type="match status" value="1"/>
</dbReference>
<dbReference type="EMBL" id="CP157390">
    <property type="protein sequence ID" value="XBM46461.1"/>
    <property type="molecule type" value="Genomic_DNA"/>
</dbReference>
<dbReference type="RefSeq" id="WP_348786446.1">
    <property type="nucleotide sequence ID" value="NZ_CP157390.1"/>
</dbReference>
<evidence type="ECO:0000259" key="8">
    <source>
        <dbReference type="PROSITE" id="PS50928"/>
    </source>
</evidence>
<evidence type="ECO:0000256" key="2">
    <source>
        <dbReference type="ARBA" id="ARBA00022448"/>
    </source>
</evidence>